<evidence type="ECO:0000313" key="1">
    <source>
        <dbReference type="EMBL" id="NJP94951.1"/>
    </source>
</evidence>
<protein>
    <submittedName>
        <fullName evidence="1">Uncharacterized protein</fullName>
    </submittedName>
</protein>
<gene>
    <name evidence="1" type="ORF">HCN51_36895</name>
</gene>
<dbReference type="RefSeq" id="WP_155127798.1">
    <property type="nucleotide sequence ID" value="NZ_JAATEP010000033.1"/>
</dbReference>
<dbReference type="Proteomes" id="UP000696294">
    <property type="component" value="Unassembled WGS sequence"/>
</dbReference>
<sequence>MIGALLILLRRAHDRTEHDLRRPGRTASRQNLINSLTADDVPQEIIYRPIGDAG</sequence>
<evidence type="ECO:0000313" key="2">
    <source>
        <dbReference type="Proteomes" id="UP000696294"/>
    </source>
</evidence>
<dbReference type="EMBL" id="JAATEP010000033">
    <property type="protein sequence ID" value="NJP94951.1"/>
    <property type="molecule type" value="Genomic_DNA"/>
</dbReference>
<proteinExistence type="predicted"/>
<comment type="caution">
    <text evidence="1">The sequence shown here is derived from an EMBL/GenBank/DDBJ whole genome shotgun (WGS) entry which is preliminary data.</text>
</comment>
<reference evidence="1 2" key="1">
    <citation type="submission" date="2020-03" db="EMBL/GenBank/DDBJ databases">
        <title>WGS of actinomycetes isolated from Thailand.</title>
        <authorList>
            <person name="Thawai C."/>
        </authorList>
    </citation>
    <scope>NUCLEOTIDE SEQUENCE [LARGE SCALE GENOMIC DNA]</scope>
    <source>
        <strain evidence="1 2">FMUSA5-5</strain>
    </source>
</reference>
<accession>A0ABX1BGQ0</accession>
<keyword evidence="2" id="KW-1185">Reference proteome</keyword>
<organism evidence="1 2">
    <name type="scientific">Nonomuraea composti</name>
    <dbReference type="NCBI Taxonomy" id="2720023"/>
    <lineage>
        <taxon>Bacteria</taxon>
        <taxon>Bacillati</taxon>
        <taxon>Actinomycetota</taxon>
        <taxon>Actinomycetes</taxon>
        <taxon>Streptosporangiales</taxon>
        <taxon>Streptosporangiaceae</taxon>
        <taxon>Nonomuraea</taxon>
    </lineage>
</organism>
<name>A0ABX1BGQ0_9ACTN</name>